<dbReference type="EMBL" id="SJPM01000033">
    <property type="protein sequence ID" value="TWT86440.1"/>
    <property type="molecule type" value="Genomic_DNA"/>
</dbReference>
<accession>A0A5C5ZH41</accession>
<gene>
    <name evidence="1" type="ORF">Pla100_60650</name>
</gene>
<organism evidence="1 2">
    <name type="scientific">Neorhodopirellula pilleata</name>
    <dbReference type="NCBI Taxonomy" id="2714738"/>
    <lineage>
        <taxon>Bacteria</taxon>
        <taxon>Pseudomonadati</taxon>
        <taxon>Planctomycetota</taxon>
        <taxon>Planctomycetia</taxon>
        <taxon>Pirellulales</taxon>
        <taxon>Pirellulaceae</taxon>
        <taxon>Neorhodopirellula</taxon>
    </lineage>
</organism>
<evidence type="ECO:0000313" key="1">
    <source>
        <dbReference type="EMBL" id="TWT86440.1"/>
    </source>
</evidence>
<protein>
    <submittedName>
        <fullName evidence="1">Uncharacterized protein</fullName>
    </submittedName>
</protein>
<sequence>MVIFKATSPLKPAFGVKVMPSRAALISDSVPLTTKLPLPLVPSTIVRPVVCDSVSKPLLTDSLTCINESVPGAESETLIALPFAALNVSVWPSTMNCGPGTVWLAS</sequence>
<dbReference type="Proteomes" id="UP000316213">
    <property type="component" value="Unassembled WGS sequence"/>
</dbReference>
<comment type="caution">
    <text evidence="1">The sequence shown here is derived from an EMBL/GenBank/DDBJ whole genome shotgun (WGS) entry which is preliminary data.</text>
</comment>
<proteinExistence type="predicted"/>
<name>A0A5C5ZH41_9BACT</name>
<dbReference type="AlphaFoldDB" id="A0A5C5ZH41"/>
<reference evidence="1 2" key="1">
    <citation type="submission" date="2019-02" db="EMBL/GenBank/DDBJ databases">
        <title>Deep-cultivation of Planctomycetes and their phenomic and genomic characterization uncovers novel biology.</title>
        <authorList>
            <person name="Wiegand S."/>
            <person name="Jogler M."/>
            <person name="Boedeker C."/>
            <person name="Pinto D."/>
            <person name="Vollmers J."/>
            <person name="Rivas-Marin E."/>
            <person name="Kohn T."/>
            <person name="Peeters S.H."/>
            <person name="Heuer A."/>
            <person name="Rast P."/>
            <person name="Oberbeckmann S."/>
            <person name="Bunk B."/>
            <person name="Jeske O."/>
            <person name="Meyerdierks A."/>
            <person name="Storesund J.E."/>
            <person name="Kallscheuer N."/>
            <person name="Luecker S."/>
            <person name="Lage O.M."/>
            <person name="Pohl T."/>
            <person name="Merkel B.J."/>
            <person name="Hornburger P."/>
            <person name="Mueller R.-W."/>
            <person name="Bruemmer F."/>
            <person name="Labrenz M."/>
            <person name="Spormann A.M."/>
            <person name="Op Den Camp H."/>
            <person name="Overmann J."/>
            <person name="Amann R."/>
            <person name="Jetten M.S.M."/>
            <person name="Mascher T."/>
            <person name="Medema M.H."/>
            <person name="Devos D.P."/>
            <person name="Kaster A.-K."/>
            <person name="Ovreas L."/>
            <person name="Rohde M."/>
            <person name="Galperin M.Y."/>
            <person name="Jogler C."/>
        </authorList>
    </citation>
    <scope>NUCLEOTIDE SEQUENCE [LARGE SCALE GENOMIC DNA]</scope>
    <source>
        <strain evidence="1 2">Pla100</strain>
    </source>
</reference>
<keyword evidence="2" id="KW-1185">Reference proteome</keyword>
<evidence type="ECO:0000313" key="2">
    <source>
        <dbReference type="Proteomes" id="UP000316213"/>
    </source>
</evidence>